<keyword evidence="3 4" id="KW-0147">Chitin-binding</keyword>
<feature type="region of interest" description="Disordered" evidence="5">
    <location>
        <begin position="438"/>
        <end position="472"/>
    </location>
</feature>
<feature type="signal peptide" evidence="6">
    <location>
        <begin position="1"/>
        <end position="23"/>
    </location>
</feature>
<dbReference type="PROSITE" id="PS50941">
    <property type="entry name" value="CHIT_BIND_I_2"/>
    <property type="match status" value="1"/>
</dbReference>
<keyword evidence="10" id="KW-1185">Reference proteome</keyword>
<dbReference type="PANTHER" id="PTHR11177">
    <property type="entry name" value="CHITINASE"/>
    <property type="match status" value="1"/>
</dbReference>
<dbReference type="PROSITE" id="PS51910">
    <property type="entry name" value="GH18_2"/>
    <property type="match status" value="1"/>
</dbReference>
<evidence type="ECO:0000259" key="7">
    <source>
        <dbReference type="PROSITE" id="PS50941"/>
    </source>
</evidence>
<feature type="domain" description="Chitin-binding type-1" evidence="7">
    <location>
        <begin position="303"/>
        <end position="347"/>
    </location>
</feature>
<dbReference type="GO" id="GO:0005975">
    <property type="term" value="P:carbohydrate metabolic process"/>
    <property type="evidence" value="ECO:0007669"/>
    <property type="project" value="InterPro"/>
</dbReference>
<accession>A0A8E2EKC8</accession>
<dbReference type="InterPro" id="IPR017853">
    <property type="entry name" value="GH"/>
</dbReference>
<dbReference type="InterPro" id="IPR036861">
    <property type="entry name" value="Endochitinase-like_sf"/>
</dbReference>
<feature type="chain" id="PRO_5034642634" description="chitinase" evidence="6">
    <location>
        <begin position="24"/>
        <end position="519"/>
    </location>
</feature>
<dbReference type="SMART" id="SM00636">
    <property type="entry name" value="Glyco_18"/>
    <property type="match status" value="1"/>
</dbReference>
<protein>
    <recommendedName>
        <fullName evidence="2">chitinase</fullName>
        <ecNumber evidence="2">3.2.1.14</ecNumber>
    </recommendedName>
</protein>
<dbReference type="InterPro" id="IPR001002">
    <property type="entry name" value="Chitin-bd_1"/>
</dbReference>
<evidence type="ECO:0000259" key="8">
    <source>
        <dbReference type="PROSITE" id="PS51910"/>
    </source>
</evidence>
<feature type="disulfide bond" evidence="4">
    <location>
        <begin position="314"/>
        <end position="326"/>
    </location>
</feature>
<evidence type="ECO:0000256" key="5">
    <source>
        <dbReference type="SAM" id="MobiDB-lite"/>
    </source>
</evidence>
<dbReference type="SUPFAM" id="SSF51445">
    <property type="entry name" value="(Trans)glycosidases"/>
    <property type="match status" value="1"/>
</dbReference>
<dbReference type="Gene3D" id="3.20.20.80">
    <property type="entry name" value="Glycosidases"/>
    <property type="match status" value="2"/>
</dbReference>
<dbReference type="GO" id="GO:0006032">
    <property type="term" value="P:chitin catabolic process"/>
    <property type="evidence" value="ECO:0007669"/>
    <property type="project" value="TreeGrafter"/>
</dbReference>
<dbReference type="PANTHER" id="PTHR11177:SF337">
    <property type="entry name" value="CHITINASE"/>
    <property type="match status" value="1"/>
</dbReference>
<evidence type="ECO:0000256" key="1">
    <source>
        <dbReference type="ARBA" id="ARBA00008682"/>
    </source>
</evidence>
<sequence>MHFSPALSLFISFLLFLTTPISARFVMYYDEWHLSRPSDSSARTGIDHVVMAFAPSTSPASYTPKVPISIIKSEFGANTKVMIAIGGWGDTAGFSTAAATTDTRGSFAQAVAQMLASTGADGVDIDWEYPGGDGADYKITPNTAKTSEIETYPLLLAAIRSAIGPDKLLSIAVPGLARDMIAFTATTGPQIWPSVDYINVMSYDLMNRRDNVTKHHTSVQGSLDTINNYLSIGAPASKINLGFAYYAKWFTTTGDCSASPLGCATAVLEDPVSGDDTGLSGAYTFETANMEAADTSQLTTSPDGTCGAGTNYKCTSGTCCGQYGYCGTDAAHCASGCQFAYSTACTGSDVAGSWVTAQKNAMLDSVQGGEYYWDASQKLFWSWDTPDLMAEKFAKIVQAKGLGGVMAWSLGEDSYDWSHIKAMAVGLAGCSGPTTTSYATPSPTASPTTSTYPSTTPNTTPSDTSNVAPTTTTAGRCAPDGSIQCNGESAFSMCVQGGWVNMGSVAAGTKCVGGTIVGM</sequence>
<dbReference type="GO" id="GO:0008061">
    <property type="term" value="F:chitin binding"/>
    <property type="evidence" value="ECO:0007669"/>
    <property type="project" value="UniProtKB-UniRule"/>
</dbReference>
<dbReference type="GO" id="GO:0005576">
    <property type="term" value="C:extracellular region"/>
    <property type="evidence" value="ECO:0007669"/>
    <property type="project" value="TreeGrafter"/>
</dbReference>
<dbReference type="Gene3D" id="3.30.60.10">
    <property type="entry name" value="Endochitinase-like"/>
    <property type="match status" value="1"/>
</dbReference>
<dbReference type="OrthoDB" id="73875at2759"/>
<dbReference type="InterPro" id="IPR001223">
    <property type="entry name" value="Glyco_hydro18_cat"/>
</dbReference>
<feature type="domain" description="GH18" evidence="8">
    <location>
        <begin position="23"/>
        <end position="430"/>
    </location>
</feature>
<evidence type="ECO:0000313" key="9">
    <source>
        <dbReference type="EMBL" id="OCK85597.1"/>
    </source>
</evidence>
<dbReference type="Pfam" id="PF00704">
    <property type="entry name" value="Glyco_hydro_18"/>
    <property type="match status" value="1"/>
</dbReference>
<dbReference type="Gene3D" id="3.10.50.10">
    <property type="match status" value="1"/>
</dbReference>
<dbReference type="EC" id="3.2.1.14" evidence="2"/>
<comment type="similarity">
    <text evidence="1">Belongs to the glycosyl hydrolase 18 family. Chitinase class V subfamily.</text>
</comment>
<feature type="compositionally biased region" description="Low complexity" evidence="5">
    <location>
        <begin position="438"/>
        <end position="466"/>
    </location>
</feature>
<evidence type="ECO:0000256" key="3">
    <source>
        <dbReference type="ARBA" id="ARBA00022669"/>
    </source>
</evidence>
<dbReference type="EMBL" id="KV744816">
    <property type="protein sequence ID" value="OCK85597.1"/>
    <property type="molecule type" value="Genomic_DNA"/>
</dbReference>
<dbReference type="FunFam" id="3.20.20.80:FF:000159">
    <property type="entry name" value="Class V chitinase, putative"/>
    <property type="match status" value="1"/>
</dbReference>
<evidence type="ECO:0000256" key="2">
    <source>
        <dbReference type="ARBA" id="ARBA00012729"/>
    </source>
</evidence>
<evidence type="ECO:0000256" key="6">
    <source>
        <dbReference type="SAM" id="SignalP"/>
    </source>
</evidence>
<feature type="disulfide bond" evidence="4">
    <location>
        <begin position="319"/>
        <end position="333"/>
    </location>
</feature>
<evidence type="ECO:0000313" key="10">
    <source>
        <dbReference type="Proteomes" id="UP000250266"/>
    </source>
</evidence>
<name>A0A8E2EKC8_9PEZI</name>
<keyword evidence="4" id="KW-1015">Disulfide bond</keyword>
<dbReference type="Proteomes" id="UP000250266">
    <property type="component" value="Unassembled WGS sequence"/>
</dbReference>
<dbReference type="SUPFAM" id="SSF57016">
    <property type="entry name" value="Plant lectins/antimicrobial peptides"/>
    <property type="match status" value="1"/>
</dbReference>
<keyword evidence="6" id="KW-0732">Signal</keyword>
<dbReference type="InterPro" id="IPR011583">
    <property type="entry name" value="Chitinase_II/V-like_cat"/>
</dbReference>
<reference evidence="9 10" key="1">
    <citation type="journal article" date="2016" name="Nat. Commun.">
        <title>Ectomycorrhizal ecology is imprinted in the genome of the dominant symbiotic fungus Cenococcum geophilum.</title>
        <authorList>
            <consortium name="DOE Joint Genome Institute"/>
            <person name="Peter M."/>
            <person name="Kohler A."/>
            <person name="Ohm R.A."/>
            <person name="Kuo A."/>
            <person name="Krutzmann J."/>
            <person name="Morin E."/>
            <person name="Arend M."/>
            <person name="Barry K.W."/>
            <person name="Binder M."/>
            <person name="Choi C."/>
            <person name="Clum A."/>
            <person name="Copeland A."/>
            <person name="Grisel N."/>
            <person name="Haridas S."/>
            <person name="Kipfer T."/>
            <person name="LaButti K."/>
            <person name="Lindquist E."/>
            <person name="Lipzen A."/>
            <person name="Maire R."/>
            <person name="Meier B."/>
            <person name="Mihaltcheva S."/>
            <person name="Molinier V."/>
            <person name="Murat C."/>
            <person name="Poggeler S."/>
            <person name="Quandt C.A."/>
            <person name="Sperisen C."/>
            <person name="Tritt A."/>
            <person name="Tisserant E."/>
            <person name="Crous P.W."/>
            <person name="Henrissat B."/>
            <person name="Nehls U."/>
            <person name="Egli S."/>
            <person name="Spatafora J.W."/>
            <person name="Grigoriev I.V."/>
            <person name="Martin F.M."/>
        </authorList>
    </citation>
    <scope>NUCLEOTIDE SEQUENCE [LARGE SCALE GENOMIC DNA]</scope>
    <source>
        <strain evidence="9 10">CBS 459.81</strain>
    </source>
</reference>
<dbReference type="AlphaFoldDB" id="A0A8E2EKC8"/>
<dbReference type="InterPro" id="IPR050314">
    <property type="entry name" value="Glycosyl_Hydrlase_18"/>
</dbReference>
<dbReference type="InterPro" id="IPR029070">
    <property type="entry name" value="Chitinase_insertion_sf"/>
</dbReference>
<proteinExistence type="inferred from homology"/>
<comment type="caution">
    <text evidence="4">Lacks conserved residue(s) required for the propagation of feature annotation.</text>
</comment>
<evidence type="ECO:0000256" key="4">
    <source>
        <dbReference type="PROSITE-ProRule" id="PRU00261"/>
    </source>
</evidence>
<dbReference type="GO" id="GO:0008843">
    <property type="term" value="F:endochitinase activity"/>
    <property type="evidence" value="ECO:0007669"/>
    <property type="project" value="UniProtKB-EC"/>
</dbReference>
<gene>
    <name evidence="9" type="ORF">K432DRAFT_439135</name>
</gene>
<organism evidence="9 10">
    <name type="scientific">Lepidopterella palustris CBS 459.81</name>
    <dbReference type="NCBI Taxonomy" id="1314670"/>
    <lineage>
        <taxon>Eukaryota</taxon>
        <taxon>Fungi</taxon>
        <taxon>Dikarya</taxon>
        <taxon>Ascomycota</taxon>
        <taxon>Pezizomycotina</taxon>
        <taxon>Dothideomycetes</taxon>
        <taxon>Pleosporomycetidae</taxon>
        <taxon>Mytilinidiales</taxon>
        <taxon>Argynnaceae</taxon>
        <taxon>Lepidopterella</taxon>
    </lineage>
</organism>